<evidence type="ECO:0000313" key="4">
    <source>
        <dbReference type="EnsemblPlants" id="Zm00001eb219880_P002"/>
    </source>
</evidence>
<dbReference type="GO" id="GO:0016853">
    <property type="term" value="F:isomerase activity"/>
    <property type="evidence" value="ECO:0007669"/>
    <property type="project" value="InterPro"/>
</dbReference>
<feature type="transmembrane region" description="Helical" evidence="2">
    <location>
        <begin position="71"/>
        <end position="95"/>
    </location>
</feature>
<feature type="compositionally biased region" description="Pro residues" evidence="1">
    <location>
        <begin position="22"/>
        <end position="32"/>
    </location>
</feature>
<dbReference type="ExpressionAtlas" id="A0A1D6GME1">
    <property type="expression patterns" value="baseline and differential"/>
</dbReference>
<evidence type="ECO:0000256" key="1">
    <source>
        <dbReference type="SAM" id="MobiDB-lite"/>
    </source>
</evidence>
<accession>A0A1D6GME1</accession>
<feature type="region of interest" description="Disordered" evidence="1">
    <location>
        <begin position="317"/>
        <end position="359"/>
    </location>
</feature>
<evidence type="ECO:0000256" key="2">
    <source>
        <dbReference type="SAM" id="Phobius"/>
    </source>
</evidence>
<dbReference type="AlphaFoldDB" id="A0A1D6GME1"/>
<feature type="region of interest" description="Disordered" evidence="1">
    <location>
        <begin position="1"/>
        <end position="39"/>
    </location>
</feature>
<dbReference type="GO" id="GO:0005975">
    <property type="term" value="P:carbohydrate metabolic process"/>
    <property type="evidence" value="ECO:0007669"/>
    <property type="project" value="InterPro"/>
</dbReference>
<dbReference type="EnsemblPlants" id="Zm00001eb219880_T002">
    <property type="protein sequence ID" value="Zm00001eb219880_P002"/>
    <property type="gene ID" value="Zm00001eb219880"/>
</dbReference>
<reference evidence="5" key="1">
    <citation type="journal article" date="2009" name="Science">
        <title>The B73 maize genome: complexity, diversity, and dynamics.</title>
        <authorList>
            <person name="Schnable P.S."/>
            <person name="Ware D."/>
            <person name="Fulton R.S."/>
            <person name="Stein J.C."/>
            <person name="Wei F."/>
            <person name="Pasternak S."/>
            <person name="Liang C."/>
            <person name="Zhang J."/>
            <person name="Fulton L."/>
            <person name="Graves T.A."/>
            <person name="Minx P."/>
            <person name="Reily A.D."/>
            <person name="Courtney L."/>
            <person name="Kruchowski S.S."/>
            <person name="Tomlinson C."/>
            <person name="Strong C."/>
            <person name="Delehaunty K."/>
            <person name="Fronick C."/>
            <person name="Courtney B."/>
            <person name="Rock S.M."/>
            <person name="Belter E."/>
            <person name="Du F."/>
            <person name="Kim K."/>
            <person name="Abbott R.M."/>
            <person name="Cotton M."/>
            <person name="Levy A."/>
            <person name="Marchetto P."/>
            <person name="Ochoa K."/>
            <person name="Jackson S.M."/>
            <person name="Gillam B."/>
            <person name="Chen W."/>
            <person name="Yan L."/>
            <person name="Higginbotham J."/>
            <person name="Cardenas M."/>
            <person name="Waligorski J."/>
            <person name="Applebaum E."/>
            <person name="Phelps L."/>
            <person name="Falcone J."/>
            <person name="Kanchi K."/>
            <person name="Thane T."/>
            <person name="Scimone A."/>
            <person name="Thane N."/>
            <person name="Henke J."/>
            <person name="Wang T."/>
            <person name="Ruppert J."/>
            <person name="Shah N."/>
            <person name="Rotter K."/>
            <person name="Hodges J."/>
            <person name="Ingenthron E."/>
            <person name="Cordes M."/>
            <person name="Kohlberg S."/>
            <person name="Sgro J."/>
            <person name="Delgado B."/>
            <person name="Mead K."/>
            <person name="Chinwalla A."/>
            <person name="Leonard S."/>
            <person name="Crouse K."/>
            <person name="Collura K."/>
            <person name="Kudrna D."/>
            <person name="Currie J."/>
            <person name="He R."/>
            <person name="Angelova A."/>
            <person name="Rajasekar S."/>
            <person name="Mueller T."/>
            <person name="Lomeli R."/>
            <person name="Scara G."/>
            <person name="Ko A."/>
            <person name="Delaney K."/>
            <person name="Wissotski M."/>
            <person name="Lopez G."/>
            <person name="Campos D."/>
            <person name="Braidotti M."/>
            <person name="Ashley E."/>
            <person name="Golser W."/>
            <person name="Kim H."/>
            <person name="Lee S."/>
            <person name="Lin J."/>
            <person name="Dujmic Z."/>
            <person name="Kim W."/>
            <person name="Talag J."/>
            <person name="Zuccolo A."/>
            <person name="Fan C."/>
            <person name="Sebastian A."/>
            <person name="Kramer M."/>
            <person name="Spiegel L."/>
            <person name="Nascimento L."/>
            <person name="Zutavern T."/>
            <person name="Miller B."/>
            <person name="Ambroise C."/>
            <person name="Muller S."/>
            <person name="Spooner W."/>
            <person name="Narechania A."/>
            <person name="Ren L."/>
            <person name="Wei S."/>
            <person name="Kumari S."/>
            <person name="Faga B."/>
            <person name="Levy M.J."/>
            <person name="McMahan L."/>
            <person name="Van Buren P."/>
            <person name="Vaughn M.W."/>
            <person name="Ying K."/>
            <person name="Yeh C.-T."/>
            <person name="Emrich S.J."/>
            <person name="Jia Y."/>
            <person name="Kalyanaraman A."/>
            <person name="Hsia A.-P."/>
            <person name="Barbazuk W.B."/>
            <person name="Baucom R.S."/>
            <person name="Brutnell T.P."/>
            <person name="Carpita N.C."/>
            <person name="Chaparro C."/>
            <person name="Chia J.-M."/>
            <person name="Deragon J.-M."/>
            <person name="Estill J.C."/>
            <person name="Fu Y."/>
            <person name="Jeddeloh J.A."/>
            <person name="Han Y."/>
            <person name="Lee H."/>
            <person name="Li P."/>
            <person name="Lisch D.R."/>
            <person name="Liu S."/>
            <person name="Liu Z."/>
            <person name="Nagel D.H."/>
            <person name="McCann M.C."/>
            <person name="SanMiguel P."/>
            <person name="Myers A.M."/>
            <person name="Nettleton D."/>
            <person name="Nguyen J."/>
            <person name="Penning B.W."/>
            <person name="Ponnala L."/>
            <person name="Schneider K.L."/>
            <person name="Schwartz D.C."/>
            <person name="Sharma A."/>
            <person name="Soderlund C."/>
            <person name="Springer N.M."/>
            <person name="Sun Q."/>
            <person name="Wang H."/>
            <person name="Waterman M."/>
            <person name="Westerman R."/>
            <person name="Wolfgruber T.K."/>
            <person name="Yang L."/>
            <person name="Yu Y."/>
            <person name="Zhang L."/>
            <person name="Zhou S."/>
            <person name="Zhu Q."/>
            <person name="Bennetzen J.L."/>
            <person name="Dawe R.K."/>
            <person name="Jiang J."/>
            <person name="Jiang N."/>
            <person name="Presting G.G."/>
            <person name="Wessler S.R."/>
            <person name="Aluru S."/>
            <person name="Martienssen R.A."/>
            <person name="Clifton S.W."/>
            <person name="McCombie W.R."/>
            <person name="Wing R.A."/>
            <person name="Wilson R.K."/>
        </authorList>
    </citation>
    <scope>NUCLEOTIDE SEQUENCE [LARGE SCALE GENOMIC DNA]</scope>
    <source>
        <strain evidence="5">cv. B73</strain>
    </source>
</reference>
<dbReference type="Pfam" id="PF01263">
    <property type="entry name" value="Aldose_epim"/>
    <property type="match status" value="1"/>
</dbReference>
<feature type="region of interest" description="Disordered" evidence="1">
    <location>
        <begin position="235"/>
        <end position="286"/>
    </location>
</feature>
<dbReference type="Gene3D" id="2.70.98.10">
    <property type="match status" value="1"/>
</dbReference>
<reference evidence="3" key="2">
    <citation type="submission" date="2015-12" db="EMBL/GenBank/DDBJ databases">
        <title>Update maize B73 reference genome by single molecule sequencing technologies.</title>
        <authorList>
            <consortium name="Maize Genome Sequencing Project"/>
            <person name="Ware D."/>
        </authorList>
    </citation>
    <scope>NUCLEOTIDE SEQUENCE</scope>
    <source>
        <tissue evidence="3">Seedling</tissue>
    </source>
</reference>
<feature type="region of interest" description="Disordered" evidence="1">
    <location>
        <begin position="387"/>
        <end position="406"/>
    </location>
</feature>
<dbReference type="InterPro" id="IPR014718">
    <property type="entry name" value="GH-type_carb-bd"/>
</dbReference>
<evidence type="ECO:0000313" key="3">
    <source>
        <dbReference type="EMBL" id="AQK64449.1"/>
    </source>
</evidence>
<keyword evidence="2" id="KW-1133">Transmembrane helix</keyword>
<dbReference type="EMBL" id="CM000781">
    <property type="protein sequence ID" value="AQK64449.1"/>
    <property type="molecule type" value="Genomic_DNA"/>
</dbReference>
<dbReference type="Proteomes" id="UP000007305">
    <property type="component" value="Chromosome 5"/>
</dbReference>
<dbReference type="Gramene" id="Zm00001eb219880_T002">
    <property type="protein sequence ID" value="Zm00001eb219880_P002"/>
    <property type="gene ID" value="Zm00001eb219880"/>
</dbReference>
<dbReference type="PANTHER" id="PTHR10091">
    <property type="entry name" value="ALDOSE-1-EPIMERASE"/>
    <property type="match status" value="1"/>
</dbReference>
<organism evidence="3">
    <name type="scientific">Zea mays</name>
    <name type="common">Maize</name>
    <dbReference type="NCBI Taxonomy" id="4577"/>
    <lineage>
        <taxon>Eukaryota</taxon>
        <taxon>Viridiplantae</taxon>
        <taxon>Streptophyta</taxon>
        <taxon>Embryophyta</taxon>
        <taxon>Tracheophyta</taxon>
        <taxon>Spermatophyta</taxon>
        <taxon>Magnoliopsida</taxon>
        <taxon>Liliopsida</taxon>
        <taxon>Poales</taxon>
        <taxon>Poaceae</taxon>
        <taxon>PACMAD clade</taxon>
        <taxon>Panicoideae</taxon>
        <taxon>Andropogonodae</taxon>
        <taxon>Andropogoneae</taxon>
        <taxon>Tripsacinae</taxon>
        <taxon>Zea</taxon>
    </lineage>
</organism>
<reference evidence="4" key="3">
    <citation type="submission" date="2019-07" db="EMBL/GenBank/DDBJ databases">
        <authorList>
            <person name="Seetharam A."/>
            <person name="Woodhouse M."/>
            <person name="Cannon E."/>
        </authorList>
    </citation>
    <scope>NUCLEOTIDE SEQUENCE [LARGE SCALE GENOMIC DNA]</scope>
    <source>
        <strain evidence="4">cv. B73</strain>
    </source>
</reference>
<feature type="compositionally biased region" description="Pro residues" evidence="1">
    <location>
        <begin position="335"/>
        <end position="356"/>
    </location>
</feature>
<proteinExistence type="evidence at protein level"/>
<sequence length="447" mass="49461">MEQLVGVHHHHHSLSPRAPRTPTRPQPQPQPHPLLHHLPSNRFRDLHSQIHNHIHPAVPAASRVLRATPPFFLILLAAVYLLASVTIFSAPTPLLRLRLASPRPLILPKPAPPPPPPAPELFDLDGGSVRVRLTNVGAAVTSFLVPDKNGVLADVVLGFDSLDPYLNGTSPYFGCIVGRVANRIKDGKFTLNGVQYNLSINNPPNTLHGGFKGFDKTIWEVAEYNKGDKPSITFKYYSKDGEEGRPRPRRRREAGTGPWTAAPSGRCRRDPPRPPPTSTSSARRTTHCLLLRRPSSAWASCRRCSGGWRRRLQRPCCSSCRGRRRPPSSGSARPPGAPASPPCPACRPPPAPPSPCRPRQQQAMLVGTVQCPWRPVRRWDSAKATRCDANSKAEQGGGSDCGGRRRGRYFSTRRDRMRMLSNASGWSVLPWMHSLETRQSKPWSLLN</sequence>
<dbReference type="GO" id="GO:0030246">
    <property type="term" value="F:carbohydrate binding"/>
    <property type="evidence" value="ECO:0007669"/>
    <property type="project" value="InterPro"/>
</dbReference>
<protein>
    <submittedName>
        <fullName evidence="3">Galactose mutarotase-like superfamily protein</fullName>
    </submittedName>
</protein>
<gene>
    <name evidence="4" type="primary">LOC100383851</name>
    <name evidence="3" type="ORF">ZEAMMB73_Zm00001d013819</name>
</gene>
<feature type="compositionally biased region" description="Basic and acidic residues" evidence="1">
    <location>
        <begin position="237"/>
        <end position="246"/>
    </location>
</feature>
<dbReference type="SUPFAM" id="SSF74650">
    <property type="entry name" value="Galactose mutarotase-like"/>
    <property type="match status" value="1"/>
</dbReference>
<dbReference type="PANTHER" id="PTHR10091:SF8">
    <property type="entry name" value="GALACTOSE MUTAROTASE-LIKE SUPERFAMILY PROTEIN"/>
    <property type="match status" value="1"/>
</dbReference>
<keyword evidence="6" id="KW-1267">Proteomics identification</keyword>
<keyword evidence="2" id="KW-0812">Transmembrane</keyword>
<name>A0A1D6GME1_MAIZE</name>
<dbReference type="InterPro" id="IPR011013">
    <property type="entry name" value="Gal_mutarotase_sf_dom"/>
</dbReference>
<reference evidence="4" key="4">
    <citation type="submission" date="2021-05" db="UniProtKB">
        <authorList>
            <consortium name="EnsemblPlants"/>
        </authorList>
    </citation>
    <scope>IDENTIFICATION</scope>
    <source>
        <strain evidence="4">cv. B73</strain>
    </source>
</reference>
<evidence type="ECO:0000313" key="5">
    <source>
        <dbReference type="Proteomes" id="UP000007305"/>
    </source>
</evidence>
<evidence type="ECO:0007829" key="6">
    <source>
        <dbReference type="PeptideAtlas" id="A0A1D6GME1"/>
    </source>
</evidence>
<keyword evidence="2" id="KW-0472">Membrane</keyword>
<dbReference type="InterPro" id="IPR008183">
    <property type="entry name" value="Aldose_1/G6P_1-epimerase"/>
</dbReference>
<keyword evidence="5" id="KW-1185">Reference proteome</keyword>